<dbReference type="Pfam" id="PF00496">
    <property type="entry name" value="SBP_bac_5"/>
    <property type="match status" value="1"/>
</dbReference>
<dbReference type="GO" id="GO:0015833">
    <property type="term" value="P:peptide transport"/>
    <property type="evidence" value="ECO:0007669"/>
    <property type="project" value="TreeGrafter"/>
</dbReference>
<dbReference type="RefSeq" id="WP_146450482.1">
    <property type="nucleotide sequence ID" value="NZ_SJPS01000003.1"/>
</dbReference>
<evidence type="ECO:0000256" key="1">
    <source>
        <dbReference type="SAM" id="MobiDB-lite"/>
    </source>
</evidence>
<sequence length="786" mass="88458" precursor="true">MSNRFAHYFWLNCLSNLLTTLFLLCACDCLAVAEDTKEEKVQTRLIDQYPFDRIILDATNNNTVLNLQLLDFPNRKVPNPFPTSGTLEVRRLSDPTKLYTINWSAIAKIELYEDLVLQEAQAYVSSGKLDEAYANLEFLHKNYSDLAGLQLVTENYLQQDALSSFSDERYDESLAILSALYDVNPQRQGLTKAVEGVSNRLIRQLMTNKDYGAARAVLESLSKSFSKLDLSNLSSWRKKFSSDAEAQLAIGRQAMEKNDYETSRQAVRRSLAILPDLEAAQKLLTEIDRLSPQMIVGVGQLSLARKSAPLQEWAEQRVSRLLSPSFVELVGVGAEGGEYACHWADIEVDDSGMKTSVILKDNALHLGITPASMVLQLLRMAEPSNEYYRADFAVAFRQVEIIDGLEVSIGWRFPPVKPIAYLQIPLSRLVKETAAPPYRASFQDDEPDIVRFEASEDDKFHGPKIIIEQKFEDDEAAILAFSRREIEVLEDIAPWNYVRMGQIRDIVVSAYRMPTVHVLLGNYESPIIRRREFRRALCYGIDRERLLSEVLAVGSNRPGFRVLSGPIPAGFTIGDFIGYGYKQQIQPHPYEPRLAAVLNATAKAAVAKKAAGGKDAKKPDGEKQDETNVKPDPLILIHRENTVARTMCQLIKRQLEAIGIPIEVKELSLTDDINELAWDLRYAELSFDEPLIDAQRLFGPHGLAGRCSPSMNLALVELDKATNWNDARSRLQEIHQIAFNDLPVIPLWQTPKFFATQKTLTGVGKSPVTLYQNISDWRNTFQLGSP</sequence>
<feature type="chain" id="PRO_5023020473" evidence="2">
    <location>
        <begin position="34"/>
        <end position="786"/>
    </location>
</feature>
<reference evidence="4 5" key="1">
    <citation type="submission" date="2019-02" db="EMBL/GenBank/DDBJ databases">
        <title>Deep-cultivation of Planctomycetes and their phenomic and genomic characterization uncovers novel biology.</title>
        <authorList>
            <person name="Wiegand S."/>
            <person name="Jogler M."/>
            <person name="Boedeker C."/>
            <person name="Pinto D."/>
            <person name="Vollmers J."/>
            <person name="Rivas-Marin E."/>
            <person name="Kohn T."/>
            <person name="Peeters S.H."/>
            <person name="Heuer A."/>
            <person name="Rast P."/>
            <person name="Oberbeckmann S."/>
            <person name="Bunk B."/>
            <person name="Jeske O."/>
            <person name="Meyerdierks A."/>
            <person name="Storesund J.E."/>
            <person name="Kallscheuer N."/>
            <person name="Luecker S."/>
            <person name="Lage O.M."/>
            <person name="Pohl T."/>
            <person name="Merkel B.J."/>
            <person name="Hornburger P."/>
            <person name="Mueller R.-W."/>
            <person name="Bruemmer F."/>
            <person name="Labrenz M."/>
            <person name="Spormann A.M."/>
            <person name="Op Den Camp H."/>
            <person name="Overmann J."/>
            <person name="Amann R."/>
            <person name="Jetten M.S.M."/>
            <person name="Mascher T."/>
            <person name="Medema M.H."/>
            <person name="Devos D.P."/>
            <person name="Kaster A.-K."/>
            <person name="Ovreas L."/>
            <person name="Rohde M."/>
            <person name="Galperin M.Y."/>
            <person name="Jogler C."/>
        </authorList>
    </citation>
    <scope>NUCLEOTIDE SEQUENCE [LARGE SCALE GENOMIC DNA]</scope>
    <source>
        <strain evidence="4 5">Pla144</strain>
    </source>
</reference>
<proteinExistence type="predicted"/>
<name>A0A5C6CUT6_9BACT</name>
<dbReference type="GO" id="GO:1904680">
    <property type="term" value="F:peptide transmembrane transporter activity"/>
    <property type="evidence" value="ECO:0007669"/>
    <property type="project" value="TreeGrafter"/>
</dbReference>
<evidence type="ECO:0000259" key="3">
    <source>
        <dbReference type="Pfam" id="PF00496"/>
    </source>
</evidence>
<comment type="caution">
    <text evidence="4">The sequence shown here is derived from an EMBL/GenBank/DDBJ whole genome shotgun (WGS) entry which is preliminary data.</text>
</comment>
<keyword evidence="5" id="KW-1185">Reference proteome</keyword>
<dbReference type="InterPro" id="IPR011990">
    <property type="entry name" value="TPR-like_helical_dom_sf"/>
</dbReference>
<dbReference type="EMBL" id="SJPS01000003">
    <property type="protein sequence ID" value="TWU27257.1"/>
    <property type="molecule type" value="Genomic_DNA"/>
</dbReference>
<evidence type="ECO:0000256" key="2">
    <source>
        <dbReference type="SAM" id="SignalP"/>
    </source>
</evidence>
<dbReference type="Gene3D" id="3.40.190.10">
    <property type="entry name" value="Periplasmic binding protein-like II"/>
    <property type="match status" value="1"/>
</dbReference>
<dbReference type="OrthoDB" id="281192at2"/>
<dbReference type="Proteomes" id="UP000318437">
    <property type="component" value="Unassembled WGS sequence"/>
</dbReference>
<accession>A0A5C6CUT6</accession>
<dbReference type="PANTHER" id="PTHR30290">
    <property type="entry name" value="PERIPLASMIC BINDING COMPONENT OF ABC TRANSPORTER"/>
    <property type="match status" value="1"/>
</dbReference>
<feature type="domain" description="Solute-binding protein family 5" evidence="3">
    <location>
        <begin position="469"/>
        <end position="670"/>
    </location>
</feature>
<gene>
    <name evidence="4" type="ORF">Pla144_20290</name>
</gene>
<dbReference type="Gene3D" id="3.10.105.10">
    <property type="entry name" value="Dipeptide-binding Protein, Domain 3"/>
    <property type="match status" value="1"/>
</dbReference>
<evidence type="ECO:0000313" key="5">
    <source>
        <dbReference type="Proteomes" id="UP000318437"/>
    </source>
</evidence>
<feature type="region of interest" description="Disordered" evidence="1">
    <location>
        <begin position="609"/>
        <end position="629"/>
    </location>
</feature>
<dbReference type="InterPro" id="IPR000914">
    <property type="entry name" value="SBP_5_dom"/>
</dbReference>
<evidence type="ECO:0000313" key="4">
    <source>
        <dbReference type="EMBL" id="TWU27257.1"/>
    </source>
</evidence>
<feature type="signal peptide" evidence="2">
    <location>
        <begin position="1"/>
        <end position="33"/>
    </location>
</feature>
<dbReference type="PROSITE" id="PS51257">
    <property type="entry name" value="PROKAR_LIPOPROTEIN"/>
    <property type="match status" value="1"/>
</dbReference>
<feature type="compositionally biased region" description="Basic and acidic residues" evidence="1">
    <location>
        <begin position="612"/>
        <end position="629"/>
    </location>
</feature>
<dbReference type="SUPFAM" id="SSF53850">
    <property type="entry name" value="Periplasmic binding protein-like II"/>
    <property type="match status" value="1"/>
</dbReference>
<dbReference type="InterPro" id="IPR039424">
    <property type="entry name" value="SBP_5"/>
</dbReference>
<dbReference type="Gene3D" id="1.25.40.10">
    <property type="entry name" value="Tetratricopeptide repeat domain"/>
    <property type="match status" value="1"/>
</dbReference>
<dbReference type="AlphaFoldDB" id="A0A5C6CUT6"/>
<protein>
    <submittedName>
        <fullName evidence="4">Extracellular solute-binding protein</fullName>
    </submittedName>
</protein>
<organism evidence="4 5">
    <name type="scientific">Bythopirellula polymerisocia</name>
    <dbReference type="NCBI Taxonomy" id="2528003"/>
    <lineage>
        <taxon>Bacteria</taxon>
        <taxon>Pseudomonadati</taxon>
        <taxon>Planctomycetota</taxon>
        <taxon>Planctomycetia</taxon>
        <taxon>Pirellulales</taxon>
        <taxon>Lacipirellulaceae</taxon>
        <taxon>Bythopirellula</taxon>
    </lineage>
</organism>
<keyword evidence="2" id="KW-0732">Signal</keyword>